<sequence length="59" mass="6920">MPNKINNTNIYNNANLHWLKYQDKVTDARLTDIEQITALTTYIKELTNILELNVKKLSE</sequence>
<accession>A0A0F9UKQ0</accession>
<dbReference type="EMBL" id="LAZR01000084">
    <property type="protein sequence ID" value="KKN93810.1"/>
    <property type="molecule type" value="Genomic_DNA"/>
</dbReference>
<organism evidence="1">
    <name type="scientific">marine sediment metagenome</name>
    <dbReference type="NCBI Taxonomy" id="412755"/>
    <lineage>
        <taxon>unclassified sequences</taxon>
        <taxon>metagenomes</taxon>
        <taxon>ecological metagenomes</taxon>
    </lineage>
</organism>
<proteinExistence type="predicted"/>
<gene>
    <name evidence="1" type="ORF">LCGC14_0196430</name>
</gene>
<evidence type="ECO:0000313" key="1">
    <source>
        <dbReference type="EMBL" id="KKN93810.1"/>
    </source>
</evidence>
<dbReference type="AlphaFoldDB" id="A0A0F9UKQ0"/>
<name>A0A0F9UKQ0_9ZZZZ</name>
<reference evidence="1" key="1">
    <citation type="journal article" date="2015" name="Nature">
        <title>Complex archaea that bridge the gap between prokaryotes and eukaryotes.</title>
        <authorList>
            <person name="Spang A."/>
            <person name="Saw J.H."/>
            <person name="Jorgensen S.L."/>
            <person name="Zaremba-Niedzwiedzka K."/>
            <person name="Martijn J."/>
            <person name="Lind A.E."/>
            <person name="van Eijk R."/>
            <person name="Schleper C."/>
            <person name="Guy L."/>
            <person name="Ettema T.J."/>
        </authorList>
    </citation>
    <scope>NUCLEOTIDE SEQUENCE</scope>
</reference>
<protein>
    <submittedName>
        <fullName evidence="1">Uncharacterized protein</fullName>
    </submittedName>
</protein>
<comment type="caution">
    <text evidence="1">The sequence shown here is derived from an EMBL/GenBank/DDBJ whole genome shotgun (WGS) entry which is preliminary data.</text>
</comment>